<keyword evidence="10" id="KW-1185">Reference proteome</keyword>
<evidence type="ECO:0000256" key="2">
    <source>
        <dbReference type="ARBA" id="ARBA00022475"/>
    </source>
</evidence>
<comment type="subcellular location">
    <subcellularLocation>
        <location evidence="1">Cell membrane</location>
        <topology evidence="1">Multi-pass membrane protein</topology>
    </subcellularLocation>
</comment>
<keyword evidence="5 7" id="KW-0472">Membrane</keyword>
<dbReference type="VEuPathDB" id="CryptoDB:Vbra_12447"/>
<evidence type="ECO:0000256" key="6">
    <source>
        <dbReference type="SAM" id="MobiDB-lite"/>
    </source>
</evidence>
<dbReference type="PhylomeDB" id="A0A0G4EKM8"/>
<keyword evidence="4 7" id="KW-1133">Transmembrane helix</keyword>
<keyword evidence="3 7" id="KW-0812">Transmembrane</keyword>
<feature type="transmembrane region" description="Helical" evidence="7">
    <location>
        <begin position="54"/>
        <end position="73"/>
    </location>
</feature>
<feature type="transmembrane region" description="Helical" evidence="7">
    <location>
        <begin position="337"/>
        <end position="359"/>
    </location>
</feature>
<feature type="transmembrane region" description="Helical" evidence="7">
    <location>
        <begin position="365"/>
        <end position="385"/>
    </location>
</feature>
<evidence type="ECO:0000313" key="10">
    <source>
        <dbReference type="Proteomes" id="UP000041254"/>
    </source>
</evidence>
<reference evidence="9 10" key="1">
    <citation type="submission" date="2014-11" db="EMBL/GenBank/DDBJ databases">
        <authorList>
            <person name="Zhu J."/>
            <person name="Qi W."/>
            <person name="Song R."/>
        </authorList>
    </citation>
    <scope>NUCLEOTIDE SEQUENCE [LARGE SCALE GENOMIC DNA]</scope>
</reference>
<dbReference type="InParanoid" id="A0A0G4EKM8"/>
<keyword evidence="2" id="KW-1003">Cell membrane</keyword>
<dbReference type="InterPro" id="IPR037185">
    <property type="entry name" value="EmrE-like"/>
</dbReference>
<feature type="domain" description="EamA" evidence="8">
    <location>
        <begin position="233"/>
        <end position="382"/>
    </location>
</feature>
<evidence type="ECO:0000256" key="3">
    <source>
        <dbReference type="ARBA" id="ARBA00022692"/>
    </source>
</evidence>
<dbReference type="OrthoDB" id="2017960at2759"/>
<evidence type="ECO:0000256" key="7">
    <source>
        <dbReference type="SAM" id="Phobius"/>
    </source>
</evidence>
<evidence type="ECO:0000256" key="5">
    <source>
        <dbReference type="ARBA" id="ARBA00023136"/>
    </source>
</evidence>
<feature type="transmembrane region" description="Helical" evidence="7">
    <location>
        <begin position="266"/>
        <end position="286"/>
    </location>
</feature>
<dbReference type="GO" id="GO:0005886">
    <property type="term" value="C:plasma membrane"/>
    <property type="evidence" value="ECO:0007669"/>
    <property type="project" value="UniProtKB-SubCell"/>
</dbReference>
<dbReference type="InterPro" id="IPR051258">
    <property type="entry name" value="Diverse_Substrate_Transporter"/>
</dbReference>
<feature type="transmembrane region" description="Helical" evidence="7">
    <location>
        <begin position="161"/>
        <end position="179"/>
    </location>
</feature>
<dbReference type="Pfam" id="PF00892">
    <property type="entry name" value="EamA"/>
    <property type="match status" value="1"/>
</dbReference>
<dbReference type="EMBL" id="CDMY01000260">
    <property type="protein sequence ID" value="CEL98000.1"/>
    <property type="molecule type" value="Genomic_DNA"/>
</dbReference>
<evidence type="ECO:0000256" key="1">
    <source>
        <dbReference type="ARBA" id="ARBA00004651"/>
    </source>
</evidence>
<dbReference type="Proteomes" id="UP000041254">
    <property type="component" value="Unassembled WGS sequence"/>
</dbReference>
<protein>
    <recommendedName>
        <fullName evidence="8">EamA domain-containing protein</fullName>
    </recommendedName>
</protein>
<dbReference type="PANTHER" id="PTHR42920:SF5">
    <property type="entry name" value="EAMA DOMAIN-CONTAINING PROTEIN"/>
    <property type="match status" value="1"/>
</dbReference>
<dbReference type="InterPro" id="IPR000620">
    <property type="entry name" value="EamA_dom"/>
</dbReference>
<name>A0A0G4EKM8_VITBC</name>
<feature type="transmembrane region" description="Helical" evidence="7">
    <location>
        <begin position="131"/>
        <end position="149"/>
    </location>
</feature>
<dbReference type="AlphaFoldDB" id="A0A0G4EKM8"/>
<dbReference type="PANTHER" id="PTHR42920">
    <property type="entry name" value="OS03G0707200 PROTEIN-RELATED"/>
    <property type="match status" value="1"/>
</dbReference>
<evidence type="ECO:0000313" key="9">
    <source>
        <dbReference type="EMBL" id="CEL98000.1"/>
    </source>
</evidence>
<evidence type="ECO:0000256" key="4">
    <source>
        <dbReference type="ARBA" id="ARBA00022989"/>
    </source>
</evidence>
<feature type="region of interest" description="Disordered" evidence="6">
    <location>
        <begin position="1"/>
        <end position="42"/>
    </location>
</feature>
<evidence type="ECO:0000259" key="8">
    <source>
        <dbReference type="Pfam" id="PF00892"/>
    </source>
</evidence>
<feature type="transmembrane region" description="Helical" evidence="7">
    <location>
        <begin position="93"/>
        <end position="111"/>
    </location>
</feature>
<accession>A0A0G4EKM8</accession>
<feature type="transmembrane region" description="Helical" evidence="7">
    <location>
        <begin position="186"/>
        <end position="206"/>
    </location>
</feature>
<proteinExistence type="predicted"/>
<dbReference type="SUPFAM" id="SSF103481">
    <property type="entry name" value="Multidrug resistance efflux transporter EmrE"/>
    <property type="match status" value="2"/>
</dbReference>
<feature type="transmembrane region" description="Helical" evidence="7">
    <location>
        <begin position="226"/>
        <end position="245"/>
    </location>
</feature>
<feature type="transmembrane region" description="Helical" evidence="7">
    <location>
        <begin position="306"/>
        <end position="325"/>
    </location>
</feature>
<organism evidence="9 10">
    <name type="scientific">Vitrella brassicaformis (strain CCMP3155)</name>
    <dbReference type="NCBI Taxonomy" id="1169540"/>
    <lineage>
        <taxon>Eukaryota</taxon>
        <taxon>Sar</taxon>
        <taxon>Alveolata</taxon>
        <taxon>Colpodellida</taxon>
        <taxon>Vitrellaceae</taxon>
        <taxon>Vitrella</taxon>
    </lineage>
</organism>
<gene>
    <name evidence="9" type="ORF">Vbra_12447</name>
</gene>
<sequence>MRRGMTTAPAHRKRPLSRLFAQPPDVPINGSHGQTKTSKEEMQVRPLADYGSRWLPYVVLGSLPIVWGTTAPMCKYLNVKLSTFLPSSFVNASLQSATLICLLVNKLLVSFMGREVGSGQVTRDQRRVARVGVELGMYMLIGFSLSLAGMSRGVSAGTSAFLGQLCTVITPILEGFVFGRFIPPRIWVASVMSVGGVAMMAADSPGAAAAAELTRPHLTGSLRERIMYPFVHGEALCALAAFCFATHDVRLAQMGGSLPPKSSVPLAIAKQATGVLGAVLLALVAGDLRPSNAQGWGGVLPALLASREWVVLALLMGFQGVQMAVTMQMQNWAHPKVGASMASVFYATSPLYAAAWASIILSESFGRGGLVGAVTFLAAIGVALVPDLIDGGAKWATTRRE</sequence>